<evidence type="ECO:0000313" key="3">
    <source>
        <dbReference type="EMBL" id="CAF1245669.1"/>
    </source>
</evidence>
<dbReference type="InterPro" id="IPR011009">
    <property type="entry name" value="Kinase-like_dom_sf"/>
</dbReference>
<dbReference type="PANTHER" id="PTHR44167">
    <property type="entry name" value="OVARIAN-SPECIFIC SERINE/THREONINE-PROTEIN KINASE LOK-RELATED"/>
    <property type="match status" value="1"/>
</dbReference>
<dbReference type="AlphaFoldDB" id="A0A814ZLJ7"/>
<dbReference type="Proteomes" id="UP000681722">
    <property type="component" value="Unassembled WGS sequence"/>
</dbReference>
<proteinExistence type="predicted"/>
<dbReference type="SMART" id="SM00360">
    <property type="entry name" value="RRM"/>
    <property type="match status" value="2"/>
</dbReference>
<organism evidence="3 5">
    <name type="scientific">Didymodactylos carnosus</name>
    <dbReference type="NCBI Taxonomy" id="1234261"/>
    <lineage>
        <taxon>Eukaryota</taxon>
        <taxon>Metazoa</taxon>
        <taxon>Spiralia</taxon>
        <taxon>Gnathifera</taxon>
        <taxon>Rotifera</taxon>
        <taxon>Eurotatoria</taxon>
        <taxon>Bdelloidea</taxon>
        <taxon>Philodinida</taxon>
        <taxon>Philodinidae</taxon>
        <taxon>Didymodactylos</taxon>
    </lineage>
</organism>
<sequence length="821" mass="93792">MAAMSELSKPQSSGEPSDYKRKIIIEDLTDNDQRLDLYTYLSKFGTLKSCDMPKDTDTMRRAVIVYQELKSVDNLMKKENRPHILNDHVIYIYREIRAAPNLKKLRAQRDVCTLSLCVKPPHVIPEDEFKRHFAHYGAIVGVDRAENDIKITYDDYDPVDKAIQDNPHVFDNIPYSVEKYSDSATINNSTNISGTPTPNFQEQAASEHQKSKSALVNLSNNQSNVDPPRSTGSLDGTKDLLHSDLNNRRQITSPVTVIDDRSLGNDGRLFEHAIKGMKEQANPDLPNDVPTEWNSRNLQSGEAGGQGEVRIIYYRNNPMQLAAIKIYSSEAKTKKNNKGLDDYFKERRMRAHRELVALKALQGVKNVSKLTTYTNDYTNIPDTQEDAIAGQKTYWTIMCYIDGRTLEQFMETYGTIDLLNAVKLTQKLLLTIKNIHASGVVHRDIKPSNLLVVCDKNATIETAKIHVIDFGLSYIENREDDVDWSSFEEKEKFQQTHFGATIGNAFFRVPQLNSAAWKNKTHKEQNVLLHVRRSPTIDASSVCAILFWLLTDIEPGLKHRDESNLAPHQNEEAKMKIMMKIDEAVNQIGLSPLWIADLTVIKRISKKLLPELRTQLKNYVMTTFDKGFESAEYQWTVEQLEYRLKSICHVLEQDIIPPDQHLSSITKSLLSLEPGRRLSSPYPTKLIFHKVSLAYESAKAKFVAQHSPCSWYDGHCHWLEYRQDVTERRNYDLLSYQRNKQNWMLIIVCSVHFNENGDIITLTIGSDFNGVYVELPLGQYAPKELDNFNIDISFESELINLLQVICKTRHTVDTESVASAN</sequence>
<dbReference type="Proteomes" id="UP000663829">
    <property type="component" value="Unassembled WGS sequence"/>
</dbReference>
<feature type="compositionally biased region" description="Polar residues" evidence="1">
    <location>
        <begin position="211"/>
        <end position="234"/>
    </location>
</feature>
<dbReference type="EMBL" id="CAJOBC010023398">
    <property type="protein sequence ID" value="CAF4059174.1"/>
    <property type="molecule type" value="Genomic_DNA"/>
</dbReference>
<dbReference type="PANTHER" id="PTHR44167:SF30">
    <property type="entry name" value="PHOSPHORYLASE KINASE"/>
    <property type="match status" value="1"/>
</dbReference>
<dbReference type="PROSITE" id="PS00108">
    <property type="entry name" value="PROTEIN_KINASE_ST"/>
    <property type="match status" value="1"/>
</dbReference>
<dbReference type="GO" id="GO:0004674">
    <property type="term" value="F:protein serine/threonine kinase activity"/>
    <property type="evidence" value="ECO:0007669"/>
    <property type="project" value="TreeGrafter"/>
</dbReference>
<dbReference type="Pfam" id="PF00069">
    <property type="entry name" value="Pkinase"/>
    <property type="match status" value="1"/>
</dbReference>
<feature type="region of interest" description="Disordered" evidence="1">
    <location>
        <begin position="187"/>
        <end position="241"/>
    </location>
</feature>
<feature type="compositionally biased region" description="Polar residues" evidence="1">
    <location>
        <begin position="187"/>
        <end position="204"/>
    </location>
</feature>
<keyword evidence="5" id="KW-1185">Reference proteome</keyword>
<feature type="domain" description="Protein kinase" evidence="2">
    <location>
        <begin position="298"/>
        <end position="692"/>
    </location>
</feature>
<evidence type="ECO:0000313" key="4">
    <source>
        <dbReference type="EMBL" id="CAF4059174.1"/>
    </source>
</evidence>
<dbReference type="GO" id="GO:0005524">
    <property type="term" value="F:ATP binding"/>
    <property type="evidence" value="ECO:0007669"/>
    <property type="project" value="InterPro"/>
</dbReference>
<dbReference type="InterPro" id="IPR000504">
    <property type="entry name" value="RRM_dom"/>
</dbReference>
<evidence type="ECO:0000256" key="1">
    <source>
        <dbReference type="SAM" id="MobiDB-lite"/>
    </source>
</evidence>
<evidence type="ECO:0000313" key="5">
    <source>
        <dbReference type="Proteomes" id="UP000663829"/>
    </source>
</evidence>
<dbReference type="SMART" id="SM00220">
    <property type="entry name" value="S_TKc"/>
    <property type="match status" value="1"/>
</dbReference>
<dbReference type="EMBL" id="CAJNOQ010010201">
    <property type="protein sequence ID" value="CAF1245669.1"/>
    <property type="molecule type" value="Genomic_DNA"/>
</dbReference>
<dbReference type="SUPFAM" id="SSF54928">
    <property type="entry name" value="RNA-binding domain, RBD"/>
    <property type="match status" value="1"/>
</dbReference>
<dbReference type="InterPro" id="IPR035979">
    <property type="entry name" value="RBD_domain_sf"/>
</dbReference>
<reference evidence="3" key="1">
    <citation type="submission" date="2021-02" db="EMBL/GenBank/DDBJ databases">
        <authorList>
            <person name="Nowell W R."/>
        </authorList>
    </citation>
    <scope>NUCLEOTIDE SEQUENCE</scope>
</reference>
<dbReference type="InterPro" id="IPR000719">
    <property type="entry name" value="Prot_kinase_dom"/>
</dbReference>
<dbReference type="GO" id="GO:0044773">
    <property type="term" value="P:mitotic DNA damage checkpoint signaling"/>
    <property type="evidence" value="ECO:0007669"/>
    <property type="project" value="TreeGrafter"/>
</dbReference>
<name>A0A814ZLJ7_9BILA</name>
<accession>A0A814ZLJ7</accession>
<gene>
    <name evidence="3" type="ORF">GPM918_LOCUS25878</name>
    <name evidence="4" type="ORF">SRO942_LOCUS27353</name>
</gene>
<dbReference type="SUPFAM" id="SSF56112">
    <property type="entry name" value="Protein kinase-like (PK-like)"/>
    <property type="match status" value="1"/>
</dbReference>
<evidence type="ECO:0000259" key="2">
    <source>
        <dbReference type="PROSITE" id="PS50011"/>
    </source>
</evidence>
<protein>
    <recommendedName>
        <fullName evidence="2">Protein kinase domain-containing protein</fullName>
    </recommendedName>
</protein>
<dbReference type="Gene3D" id="1.10.510.10">
    <property type="entry name" value="Transferase(Phosphotransferase) domain 1"/>
    <property type="match status" value="1"/>
</dbReference>
<dbReference type="InterPro" id="IPR008271">
    <property type="entry name" value="Ser/Thr_kinase_AS"/>
</dbReference>
<dbReference type="GO" id="GO:0003723">
    <property type="term" value="F:RNA binding"/>
    <property type="evidence" value="ECO:0007669"/>
    <property type="project" value="InterPro"/>
</dbReference>
<comment type="caution">
    <text evidence="3">The sequence shown here is derived from an EMBL/GenBank/DDBJ whole genome shotgun (WGS) entry which is preliminary data.</text>
</comment>
<dbReference type="PROSITE" id="PS50011">
    <property type="entry name" value="PROTEIN_KINASE_DOM"/>
    <property type="match status" value="1"/>
</dbReference>
<dbReference type="OrthoDB" id="10042120at2759"/>
<dbReference type="GO" id="GO:0005634">
    <property type="term" value="C:nucleus"/>
    <property type="evidence" value="ECO:0007669"/>
    <property type="project" value="TreeGrafter"/>
</dbReference>